<dbReference type="EMBL" id="GGEC01086434">
    <property type="protein sequence ID" value="MBX66918.1"/>
    <property type="molecule type" value="Transcribed_RNA"/>
</dbReference>
<name>A0A2P2QIT5_RHIMU</name>
<sequence>MFFKMVPYLHFQGTLLRSLYNNYPTVAPICSGTSANRPTKIAIKH</sequence>
<proteinExistence type="predicted"/>
<accession>A0A2P2QIT5</accession>
<dbReference type="AlphaFoldDB" id="A0A2P2QIT5"/>
<evidence type="ECO:0000313" key="1">
    <source>
        <dbReference type="EMBL" id="MBX66918.1"/>
    </source>
</evidence>
<reference evidence="1" key="1">
    <citation type="submission" date="2018-02" db="EMBL/GenBank/DDBJ databases">
        <title>Rhizophora mucronata_Transcriptome.</title>
        <authorList>
            <person name="Meera S.P."/>
            <person name="Sreeshan A."/>
            <person name="Augustine A."/>
        </authorList>
    </citation>
    <scope>NUCLEOTIDE SEQUENCE</scope>
    <source>
        <tissue evidence="1">Leaf</tissue>
    </source>
</reference>
<organism evidence="1">
    <name type="scientific">Rhizophora mucronata</name>
    <name type="common">Asiatic mangrove</name>
    <dbReference type="NCBI Taxonomy" id="61149"/>
    <lineage>
        <taxon>Eukaryota</taxon>
        <taxon>Viridiplantae</taxon>
        <taxon>Streptophyta</taxon>
        <taxon>Embryophyta</taxon>
        <taxon>Tracheophyta</taxon>
        <taxon>Spermatophyta</taxon>
        <taxon>Magnoliopsida</taxon>
        <taxon>eudicotyledons</taxon>
        <taxon>Gunneridae</taxon>
        <taxon>Pentapetalae</taxon>
        <taxon>rosids</taxon>
        <taxon>fabids</taxon>
        <taxon>Malpighiales</taxon>
        <taxon>Rhizophoraceae</taxon>
        <taxon>Rhizophora</taxon>
    </lineage>
</organism>
<protein>
    <submittedName>
        <fullName evidence="1">Uncharacterized protein</fullName>
    </submittedName>
</protein>